<accession>A0A4S3J0K1</accession>
<dbReference type="EC" id="4.2.1.77" evidence="3"/>
<dbReference type="VEuPathDB" id="FungiDB:EYZ11_012414"/>
<dbReference type="InterPro" id="IPR008794">
    <property type="entry name" value="Pro_racemase_fam"/>
</dbReference>
<protein>
    <recommendedName>
        <fullName evidence="3">trans-L-3-hydroxyproline dehydratase</fullName>
        <ecNumber evidence="3">4.2.1.77</ecNumber>
    </recommendedName>
</protein>
<dbReference type="GO" id="GO:0050346">
    <property type="term" value="F:trans-L-3-hydroxyproline dehydratase activity"/>
    <property type="evidence" value="ECO:0007669"/>
    <property type="project" value="UniProtKB-EC"/>
</dbReference>
<organism evidence="4 5">
    <name type="scientific">Aspergillus tanneri</name>
    <dbReference type="NCBI Taxonomy" id="1220188"/>
    <lineage>
        <taxon>Eukaryota</taxon>
        <taxon>Fungi</taxon>
        <taxon>Dikarya</taxon>
        <taxon>Ascomycota</taxon>
        <taxon>Pezizomycotina</taxon>
        <taxon>Eurotiomycetes</taxon>
        <taxon>Eurotiomycetidae</taxon>
        <taxon>Eurotiales</taxon>
        <taxon>Aspergillaceae</taxon>
        <taxon>Aspergillus</taxon>
        <taxon>Aspergillus subgen. Circumdati</taxon>
    </lineage>
</organism>
<dbReference type="Proteomes" id="UP000308092">
    <property type="component" value="Unassembled WGS sequence"/>
</dbReference>
<dbReference type="EMBL" id="SOSA01000929">
    <property type="protein sequence ID" value="THC88135.1"/>
    <property type="molecule type" value="Genomic_DNA"/>
</dbReference>
<evidence type="ECO:0000256" key="2">
    <source>
        <dbReference type="ARBA" id="ARBA00007529"/>
    </source>
</evidence>
<dbReference type="Pfam" id="PF05544">
    <property type="entry name" value="Pro_racemase"/>
    <property type="match status" value="1"/>
</dbReference>
<dbReference type="AlphaFoldDB" id="A0A4S3J0K1"/>
<proteinExistence type="inferred from homology"/>
<evidence type="ECO:0000256" key="1">
    <source>
        <dbReference type="ARBA" id="ARBA00001148"/>
    </source>
</evidence>
<dbReference type="PANTHER" id="PTHR33442">
    <property type="entry name" value="TRANS-3-HYDROXY-L-PROLINE DEHYDRATASE"/>
    <property type="match status" value="1"/>
</dbReference>
<dbReference type="STRING" id="1220188.A0A4S3J0K1"/>
<comment type="catalytic activity">
    <reaction evidence="1">
        <text>trans-3-hydroxy-L-proline = 1-pyrroline-2-carboxylate + H2O</text>
        <dbReference type="Rhea" id="RHEA:10320"/>
        <dbReference type="ChEBI" id="CHEBI:15377"/>
        <dbReference type="ChEBI" id="CHEBI:39785"/>
        <dbReference type="ChEBI" id="CHEBI:57938"/>
        <dbReference type="EC" id="4.2.1.77"/>
    </reaction>
</comment>
<evidence type="ECO:0000313" key="5">
    <source>
        <dbReference type="Proteomes" id="UP000308092"/>
    </source>
</evidence>
<comment type="similarity">
    <text evidence="2">Belongs to the proline racemase family.</text>
</comment>
<gene>
    <name evidence="4" type="ORF">EYZ11_012414</name>
</gene>
<dbReference type="PANTHER" id="PTHR33442:SF1">
    <property type="entry name" value="TRANS-3-HYDROXY-L-PROLINE DEHYDRATASE"/>
    <property type="match status" value="1"/>
</dbReference>
<reference evidence="4 5" key="1">
    <citation type="submission" date="2019-03" db="EMBL/GenBank/DDBJ databases">
        <title>The genome sequence of a newly discovered highly antifungal drug resistant Aspergillus species, Aspergillus tanneri NIH 1004.</title>
        <authorList>
            <person name="Mounaud S."/>
            <person name="Singh I."/>
            <person name="Joardar V."/>
            <person name="Pakala S."/>
            <person name="Pakala S."/>
            <person name="Venepally P."/>
            <person name="Hoover J."/>
            <person name="Nierman W."/>
            <person name="Chung J."/>
            <person name="Losada L."/>
        </authorList>
    </citation>
    <scope>NUCLEOTIDE SEQUENCE [LARGE SCALE GENOMIC DNA]</scope>
    <source>
        <strain evidence="4 5">NIH1004</strain>
    </source>
</reference>
<evidence type="ECO:0000256" key="3">
    <source>
        <dbReference type="ARBA" id="ARBA00013105"/>
    </source>
</evidence>
<evidence type="ECO:0000313" key="4">
    <source>
        <dbReference type="EMBL" id="THC88135.1"/>
    </source>
</evidence>
<name>A0A4S3J0K1_9EURO</name>
<keyword evidence="5" id="KW-1185">Reference proteome</keyword>
<comment type="caution">
    <text evidence="4">The sequence shown here is derived from an EMBL/GenBank/DDBJ whole genome shotgun (WGS) entry which is preliminary data.</text>
</comment>
<dbReference type="SUPFAM" id="SSF54506">
    <property type="entry name" value="Diaminopimelate epimerase-like"/>
    <property type="match status" value="1"/>
</dbReference>
<sequence>MAAQSNPPRIISIVGAYAEGDTGDVVTGGVLDVKGSEKYPPMSGSNLTCVVTVLIETGMIPFKKGDRPLKLDTPAGLITATAHCDDRKCTSVSFENVPSFSFGEYNIQFRHKLVNVDIAYGGVIYAMVDARTISAILDDNHANE</sequence>
<dbReference type="Gene3D" id="3.10.310.10">
    <property type="entry name" value="Diaminopimelate Epimerase, Chain A, domain 1"/>
    <property type="match status" value="2"/>
</dbReference>